<name>A0A1T5BPJ4_9SPHI</name>
<gene>
    <name evidence="4" type="ORF">SAMN05661099_1640</name>
</gene>
<organism evidence="4 5">
    <name type="scientific">Daejeonella lutea</name>
    <dbReference type="NCBI Taxonomy" id="572036"/>
    <lineage>
        <taxon>Bacteria</taxon>
        <taxon>Pseudomonadati</taxon>
        <taxon>Bacteroidota</taxon>
        <taxon>Sphingobacteriia</taxon>
        <taxon>Sphingobacteriales</taxon>
        <taxon>Sphingobacteriaceae</taxon>
        <taxon>Daejeonella</taxon>
    </lineage>
</organism>
<dbReference type="InterPro" id="IPR010982">
    <property type="entry name" value="Lambda_DNA-bd_dom_sf"/>
</dbReference>
<keyword evidence="2" id="KW-0472">Membrane</keyword>
<keyword evidence="2" id="KW-0812">Transmembrane</keyword>
<feature type="transmembrane region" description="Helical" evidence="2">
    <location>
        <begin position="160"/>
        <end position="183"/>
    </location>
</feature>
<dbReference type="AlphaFoldDB" id="A0A1T5BPJ4"/>
<dbReference type="Gene3D" id="1.10.260.40">
    <property type="entry name" value="lambda repressor-like DNA-binding domains"/>
    <property type="match status" value="1"/>
</dbReference>
<evidence type="ECO:0000259" key="3">
    <source>
        <dbReference type="PROSITE" id="PS50943"/>
    </source>
</evidence>
<dbReference type="GO" id="GO:0003677">
    <property type="term" value="F:DNA binding"/>
    <property type="evidence" value="ECO:0007669"/>
    <property type="project" value="UniProtKB-KW"/>
</dbReference>
<protein>
    <submittedName>
        <fullName evidence="4">Helix-turn-helix</fullName>
    </submittedName>
</protein>
<dbReference type="CDD" id="cd00093">
    <property type="entry name" value="HTH_XRE"/>
    <property type="match status" value="1"/>
</dbReference>
<dbReference type="PANTHER" id="PTHR46797">
    <property type="entry name" value="HTH-TYPE TRANSCRIPTIONAL REGULATOR"/>
    <property type="match status" value="1"/>
</dbReference>
<evidence type="ECO:0000313" key="4">
    <source>
        <dbReference type="EMBL" id="SKB49087.1"/>
    </source>
</evidence>
<feature type="domain" description="HTH cro/C1-type" evidence="3">
    <location>
        <begin position="7"/>
        <end position="61"/>
    </location>
</feature>
<evidence type="ECO:0000256" key="1">
    <source>
        <dbReference type="ARBA" id="ARBA00023125"/>
    </source>
</evidence>
<feature type="transmembrane region" description="Helical" evidence="2">
    <location>
        <begin position="86"/>
        <end position="109"/>
    </location>
</feature>
<dbReference type="InterPro" id="IPR050807">
    <property type="entry name" value="TransReg_Diox_bact_type"/>
</dbReference>
<keyword evidence="5" id="KW-1185">Reference proteome</keyword>
<keyword evidence="2" id="KW-1133">Transmembrane helix</keyword>
<evidence type="ECO:0000313" key="5">
    <source>
        <dbReference type="Proteomes" id="UP000189981"/>
    </source>
</evidence>
<dbReference type="SUPFAM" id="SSF47413">
    <property type="entry name" value="lambda repressor-like DNA-binding domains"/>
    <property type="match status" value="1"/>
</dbReference>
<dbReference type="Pfam" id="PF01381">
    <property type="entry name" value="HTH_3"/>
    <property type="match status" value="1"/>
</dbReference>
<dbReference type="RefSeq" id="WP_079702090.1">
    <property type="nucleotide sequence ID" value="NZ_FUYR01000001.1"/>
</dbReference>
<dbReference type="PANTHER" id="PTHR46797:SF1">
    <property type="entry name" value="METHYLPHOSPHONATE SYNTHASE"/>
    <property type="match status" value="1"/>
</dbReference>
<dbReference type="OrthoDB" id="1357763at2"/>
<dbReference type="STRING" id="572036.SAMN05661099_1640"/>
<accession>A0A1T5BPJ4</accession>
<feature type="transmembrane region" description="Helical" evidence="2">
    <location>
        <begin position="130"/>
        <end position="154"/>
    </location>
</feature>
<dbReference type="SMART" id="SM00530">
    <property type="entry name" value="HTH_XRE"/>
    <property type="match status" value="1"/>
</dbReference>
<dbReference type="Proteomes" id="UP000189981">
    <property type="component" value="Unassembled WGS sequence"/>
</dbReference>
<dbReference type="PROSITE" id="PS50943">
    <property type="entry name" value="HTH_CROC1"/>
    <property type="match status" value="1"/>
</dbReference>
<keyword evidence="1" id="KW-0238">DNA-binding</keyword>
<sequence>MEAGEKIAKARKQKGITQQELADLTNLTTRTIQRIENGQSIPRAFTINAIAEALGTTFQELQAEVQDNEITSVKNTNEKEKHFLKLLTLSCFSYLLIPIVHALIPIYILKKSGSHDEVTLNVARQTIRTQIIWTVAINGIMLACLASNFISAIYFDKIVIINFLLPFFIMYTLNAVILTKNFVTINRHFR</sequence>
<dbReference type="InterPro" id="IPR001387">
    <property type="entry name" value="Cro/C1-type_HTH"/>
</dbReference>
<dbReference type="GO" id="GO:0003700">
    <property type="term" value="F:DNA-binding transcription factor activity"/>
    <property type="evidence" value="ECO:0007669"/>
    <property type="project" value="TreeGrafter"/>
</dbReference>
<proteinExistence type="predicted"/>
<dbReference type="EMBL" id="FUYR01000001">
    <property type="protein sequence ID" value="SKB49087.1"/>
    <property type="molecule type" value="Genomic_DNA"/>
</dbReference>
<reference evidence="5" key="1">
    <citation type="submission" date="2017-02" db="EMBL/GenBank/DDBJ databases">
        <authorList>
            <person name="Varghese N."/>
            <person name="Submissions S."/>
        </authorList>
    </citation>
    <scope>NUCLEOTIDE SEQUENCE [LARGE SCALE GENOMIC DNA]</scope>
    <source>
        <strain evidence="5">DSM 22385</strain>
    </source>
</reference>
<dbReference type="GO" id="GO:0005829">
    <property type="term" value="C:cytosol"/>
    <property type="evidence" value="ECO:0007669"/>
    <property type="project" value="TreeGrafter"/>
</dbReference>
<evidence type="ECO:0000256" key="2">
    <source>
        <dbReference type="SAM" id="Phobius"/>
    </source>
</evidence>